<organism evidence="3 4">
    <name type="scientific">Prymnesium parvum</name>
    <name type="common">Toxic golden alga</name>
    <dbReference type="NCBI Taxonomy" id="97485"/>
    <lineage>
        <taxon>Eukaryota</taxon>
        <taxon>Haptista</taxon>
        <taxon>Haptophyta</taxon>
        <taxon>Prymnesiophyceae</taxon>
        <taxon>Prymnesiales</taxon>
        <taxon>Prymnesiaceae</taxon>
        <taxon>Prymnesium</taxon>
    </lineage>
</organism>
<evidence type="ECO:0000256" key="1">
    <source>
        <dbReference type="SAM" id="MobiDB-lite"/>
    </source>
</evidence>
<keyword evidence="2" id="KW-0812">Transmembrane</keyword>
<protein>
    <recommendedName>
        <fullName evidence="5">Transmembrane protein 230</fullName>
    </recommendedName>
</protein>
<keyword evidence="2" id="KW-1133">Transmembrane helix</keyword>
<name>A0AB34K8L7_PRYPA</name>
<feature type="compositionally biased region" description="Basic and acidic residues" evidence="1">
    <location>
        <begin position="8"/>
        <end position="19"/>
    </location>
</feature>
<keyword evidence="4" id="KW-1185">Reference proteome</keyword>
<evidence type="ECO:0000313" key="4">
    <source>
        <dbReference type="Proteomes" id="UP001515480"/>
    </source>
</evidence>
<reference evidence="3 4" key="1">
    <citation type="journal article" date="2024" name="Science">
        <title>Giant polyketide synthase enzymes in the biosynthesis of giant marine polyether toxins.</title>
        <authorList>
            <person name="Fallon T.R."/>
            <person name="Shende V.V."/>
            <person name="Wierzbicki I.H."/>
            <person name="Pendleton A.L."/>
            <person name="Watervoot N.F."/>
            <person name="Auber R.P."/>
            <person name="Gonzalez D.J."/>
            <person name="Wisecaver J.H."/>
            <person name="Moore B.S."/>
        </authorList>
    </citation>
    <scope>NUCLEOTIDE SEQUENCE [LARGE SCALE GENOMIC DNA]</scope>
    <source>
        <strain evidence="3 4">12B1</strain>
    </source>
</reference>
<comment type="caution">
    <text evidence="3">The sequence shown here is derived from an EMBL/GenBank/DDBJ whole genome shotgun (WGS) entry which is preliminary data.</text>
</comment>
<dbReference type="EMBL" id="JBGBPQ010000001">
    <property type="protein sequence ID" value="KAL1530685.1"/>
    <property type="molecule type" value="Genomic_DNA"/>
</dbReference>
<evidence type="ECO:0000256" key="2">
    <source>
        <dbReference type="SAM" id="Phobius"/>
    </source>
</evidence>
<feature type="region of interest" description="Disordered" evidence="1">
    <location>
        <begin position="1"/>
        <end position="30"/>
    </location>
</feature>
<evidence type="ECO:0000313" key="3">
    <source>
        <dbReference type="EMBL" id="KAL1530685.1"/>
    </source>
</evidence>
<accession>A0AB34K8L7</accession>
<gene>
    <name evidence="3" type="ORF">AB1Y20_001585</name>
</gene>
<sequence length="104" mass="11770">MDAAAPATDREGEDSTTRKDHAHPRATSPQQKLVVTHEELSWKVVSILYALGVALCVLFAILQVVWNIESVRGFWIIFSPFAPCLVYGLYRYRLQLDAAKHKQD</sequence>
<feature type="transmembrane region" description="Helical" evidence="2">
    <location>
        <begin position="47"/>
        <end position="66"/>
    </location>
</feature>
<feature type="transmembrane region" description="Helical" evidence="2">
    <location>
        <begin position="72"/>
        <end position="90"/>
    </location>
</feature>
<evidence type="ECO:0008006" key="5">
    <source>
        <dbReference type="Google" id="ProtNLM"/>
    </source>
</evidence>
<dbReference type="AlphaFoldDB" id="A0AB34K8L7"/>
<dbReference type="Proteomes" id="UP001515480">
    <property type="component" value="Unassembled WGS sequence"/>
</dbReference>
<keyword evidence="2" id="KW-0472">Membrane</keyword>
<proteinExistence type="predicted"/>